<reference evidence="3 4" key="1">
    <citation type="submission" date="2018-04" db="EMBL/GenBank/DDBJ databases">
        <title>WGS assembly of Panicum hallii var. hallii HAL2.</title>
        <authorList>
            <person name="Lovell J."/>
            <person name="Jenkins J."/>
            <person name="Lowry D."/>
            <person name="Mamidi S."/>
            <person name="Sreedasyam A."/>
            <person name="Weng X."/>
            <person name="Barry K."/>
            <person name="Bonette J."/>
            <person name="Campitelli B."/>
            <person name="Daum C."/>
            <person name="Gordon S."/>
            <person name="Gould B."/>
            <person name="Lipzen A."/>
            <person name="MacQueen A."/>
            <person name="Palacio-Mejia J."/>
            <person name="Plott C."/>
            <person name="Shakirov E."/>
            <person name="Shu S."/>
            <person name="Yoshinaga Y."/>
            <person name="Zane M."/>
            <person name="Rokhsar D."/>
            <person name="Grimwood J."/>
            <person name="Schmutz J."/>
            <person name="Juenger T."/>
        </authorList>
    </citation>
    <scope>NUCLEOTIDE SEQUENCE [LARGE SCALE GENOMIC DNA]</scope>
    <source>
        <strain evidence="4">cv. HAL2</strain>
        <strain evidence="3">HAL2</strain>
    </source>
</reference>
<keyword evidence="2" id="KW-0812">Transmembrane</keyword>
<dbReference type="Gramene" id="PUZ66753">
    <property type="protein sequence ID" value="PUZ66753"/>
    <property type="gene ID" value="GQ55_3G358200"/>
</dbReference>
<keyword evidence="4" id="KW-1185">Reference proteome</keyword>
<dbReference type="Gramene" id="PUZ66754">
    <property type="protein sequence ID" value="PUZ66754"/>
    <property type="gene ID" value="GQ55_3G358200"/>
</dbReference>
<feature type="region of interest" description="Disordered" evidence="1">
    <location>
        <begin position="1"/>
        <end position="24"/>
    </location>
</feature>
<dbReference type="Gramene" id="PUZ66756">
    <property type="protein sequence ID" value="PUZ66756"/>
    <property type="gene ID" value="GQ55_3G358200"/>
</dbReference>
<dbReference type="EMBL" id="CM009751">
    <property type="protein sequence ID" value="PUZ66755.1"/>
    <property type="molecule type" value="Genomic_DNA"/>
</dbReference>
<dbReference type="EMBL" id="CM009751">
    <property type="protein sequence ID" value="PUZ66754.1"/>
    <property type="molecule type" value="Genomic_DNA"/>
</dbReference>
<evidence type="ECO:0000313" key="4">
    <source>
        <dbReference type="Proteomes" id="UP000244336"/>
    </source>
</evidence>
<keyword evidence="2" id="KW-1133">Transmembrane helix</keyword>
<dbReference type="AlphaFoldDB" id="A0A2T7EG00"/>
<dbReference type="EMBL" id="CM009751">
    <property type="protein sequence ID" value="PUZ66753.1"/>
    <property type="molecule type" value="Genomic_DNA"/>
</dbReference>
<gene>
    <name evidence="3" type="ORF">GQ55_3G358200</name>
</gene>
<evidence type="ECO:0000256" key="2">
    <source>
        <dbReference type="SAM" id="Phobius"/>
    </source>
</evidence>
<keyword evidence="2" id="KW-0472">Membrane</keyword>
<evidence type="ECO:0000313" key="3">
    <source>
        <dbReference type="EMBL" id="PUZ66753.1"/>
    </source>
</evidence>
<dbReference type="Proteomes" id="UP000244336">
    <property type="component" value="Chromosome 3"/>
</dbReference>
<name>A0A2T7EG00_9POAL</name>
<proteinExistence type="predicted"/>
<dbReference type="EMBL" id="CM009751">
    <property type="protein sequence ID" value="PUZ66756.1"/>
    <property type="molecule type" value="Genomic_DNA"/>
</dbReference>
<dbReference type="Gramene" id="PUZ66755">
    <property type="protein sequence ID" value="PUZ66755"/>
    <property type="gene ID" value="GQ55_3G358200"/>
</dbReference>
<sequence length="253" mass="27597">MEPPVLTLKISSPPTPTAAGEARGQAAAGAGVQRHCGPRASPARIPAVPLAAGRDPALMPPSTRRIWVRRPYWRRCSLPAAGLARRRARPARLRRSSPTAGLAAPSPAYGLPYAPALRPRPARRRPSLPACGQTGAVDSRPRRWCCWCRCSSPAANSVLQLLKSRMRTISPSASPSLLGVLVLLLLGAFTPRFLFRLRCCSLLQVLPCERKFDLPTALLWYCRSGVLSCSVLRENLGLDWLVCQERNEIAKLL</sequence>
<evidence type="ECO:0000256" key="1">
    <source>
        <dbReference type="SAM" id="MobiDB-lite"/>
    </source>
</evidence>
<organism evidence="3 4">
    <name type="scientific">Panicum hallii var. hallii</name>
    <dbReference type="NCBI Taxonomy" id="1504633"/>
    <lineage>
        <taxon>Eukaryota</taxon>
        <taxon>Viridiplantae</taxon>
        <taxon>Streptophyta</taxon>
        <taxon>Embryophyta</taxon>
        <taxon>Tracheophyta</taxon>
        <taxon>Spermatophyta</taxon>
        <taxon>Magnoliopsida</taxon>
        <taxon>Liliopsida</taxon>
        <taxon>Poales</taxon>
        <taxon>Poaceae</taxon>
        <taxon>PACMAD clade</taxon>
        <taxon>Panicoideae</taxon>
        <taxon>Panicodae</taxon>
        <taxon>Paniceae</taxon>
        <taxon>Panicinae</taxon>
        <taxon>Panicum</taxon>
        <taxon>Panicum sect. Panicum</taxon>
    </lineage>
</organism>
<feature type="transmembrane region" description="Helical" evidence="2">
    <location>
        <begin position="176"/>
        <end position="195"/>
    </location>
</feature>
<accession>A0A2T7EG00</accession>
<protein>
    <submittedName>
        <fullName evidence="3">Uncharacterized protein</fullName>
    </submittedName>
</protein>